<dbReference type="EMBL" id="FPAS01000002">
    <property type="protein sequence ID" value="SFT69477.1"/>
    <property type="molecule type" value="Genomic_DNA"/>
</dbReference>
<dbReference type="AlphaFoldDB" id="A0A1I7A3L5"/>
<dbReference type="NCBIfam" id="TIGR04183">
    <property type="entry name" value="Por_Secre_tail"/>
    <property type="match status" value="1"/>
</dbReference>
<keyword evidence="5" id="KW-1185">Reference proteome</keyword>
<dbReference type="OrthoDB" id="1465721at2"/>
<dbReference type="Gene3D" id="2.60.40.2030">
    <property type="match status" value="1"/>
</dbReference>
<keyword evidence="1 2" id="KW-0732">Signal</keyword>
<protein>
    <submittedName>
        <fullName evidence="4">Por secretion system C-terminal sorting domain-containing protein</fullName>
    </submittedName>
</protein>
<dbReference type="RefSeq" id="WP_090248696.1">
    <property type="nucleotide sequence ID" value="NZ_FPAS01000002.1"/>
</dbReference>
<dbReference type="Proteomes" id="UP000236454">
    <property type="component" value="Unassembled WGS sequence"/>
</dbReference>
<evidence type="ECO:0000256" key="2">
    <source>
        <dbReference type="SAM" id="SignalP"/>
    </source>
</evidence>
<sequence>MRKILLLVSALTSSLAFSQIEILQSNQSYTQDFDALSNSGVTNHYSSLPVGWVALETGSSADQIYRASDGYYSGGDLYSYGTANDTDRALGTIGSGSNPQLYFACYFVNKTSDVLTSVDISFDAELWRVGNPTRSTGADTLRFAYSINPTAIDDNAAFTYEPSLFFVSPADPAGTPNIEADGNLAANRENLSFTLNVNIAPLDTIWLRWRDDNSASFDDGMGVDNLSVQFGAQGGVNTALFNVLGAMDTYYTEDFDGMASAYGANSGFSTLPSGWYAHEEGGNANQTYNISYGEFGGGNLYSYGDSASTERAFGSVGSGSLYKSHRGVAYINTTSDVIENVEVNFTGEMWRQGRPGRTTGPDTLHFSYAVNAAGIENGAYQDFSLLNFFSPVTDGILNTPMNGNAAANKTDVSGVIGNLNLQPMDTLWLRWTDYNSASFDDGLAVDDFSIAAISTASILSVEFLNSSTIFNEEDGIVQVPLVIHNKNNFLTQVGVSIANAGTTNLMNDVNIVESLVTFPTTGTDSIAYFQFNILNSDPFENQEYFVLELVNPTNAFLGSNIYDTIFIENYEYPLVPIADLQGEDVNGVSEVLGANVLIEGIVHGINYNSLGGIDFYVLENGSGLNIYSMDADLSYQPQEGDALKVWGQISQFRGLTRLEKLDSIELVSTQNNLENPLQVELLSEATEGQYLEIDSLQLLPAIAVWPGNQEVYAKNLETGDTLTLFVGFNSDLVGEVATQEVFKAIGLGSQFASSTLVPFQDGYRLMLVNKASMGFSGVEVEALAKLVMFPNPAQDQVQFNGFEGAAQVSIVALTGKVVYQGEVQANGVINLQDLAPATYVVKVVTTEGVYTNTLIKQ</sequence>
<dbReference type="SUPFAM" id="SSF141072">
    <property type="entry name" value="CalX-like"/>
    <property type="match status" value="1"/>
</dbReference>
<evidence type="ECO:0000259" key="3">
    <source>
        <dbReference type="Pfam" id="PF18962"/>
    </source>
</evidence>
<name>A0A1I7A3L5_9FLAO</name>
<proteinExistence type="predicted"/>
<gene>
    <name evidence="4" type="ORF">SAMN05216474_1865</name>
</gene>
<accession>A0A1I7A3L5</accession>
<reference evidence="4 5" key="1">
    <citation type="submission" date="2016-10" db="EMBL/GenBank/DDBJ databases">
        <authorList>
            <person name="de Groot N.N."/>
        </authorList>
    </citation>
    <scope>NUCLEOTIDE SEQUENCE [LARGE SCALE GENOMIC DNA]</scope>
    <source>
        <strain evidence="4 5">CGMCC 1.7005</strain>
    </source>
</reference>
<evidence type="ECO:0000313" key="5">
    <source>
        <dbReference type="Proteomes" id="UP000236454"/>
    </source>
</evidence>
<dbReference type="InterPro" id="IPR038081">
    <property type="entry name" value="CalX-like_sf"/>
</dbReference>
<dbReference type="InterPro" id="IPR026444">
    <property type="entry name" value="Secre_tail"/>
</dbReference>
<evidence type="ECO:0000313" key="4">
    <source>
        <dbReference type="EMBL" id="SFT69477.1"/>
    </source>
</evidence>
<feature type="chain" id="PRO_5014835254" evidence="2">
    <location>
        <begin position="19"/>
        <end position="857"/>
    </location>
</feature>
<evidence type="ECO:0000256" key="1">
    <source>
        <dbReference type="ARBA" id="ARBA00022729"/>
    </source>
</evidence>
<dbReference type="Pfam" id="PF18962">
    <property type="entry name" value="Por_Secre_tail"/>
    <property type="match status" value="1"/>
</dbReference>
<feature type="domain" description="Secretion system C-terminal sorting" evidence="3">
    <location>
        <begin position="788"/>
        <end position="854"/>
    </location>
</feature>
<feature type="signal peptide" evidence="2">
    <location>
        <begin position="1"/>
        <end position="18"/>
    </location>
</feature>
<organism evidence="4 5">
    <name type="scientific">Lishizhenia tianjinensis</name>
    <dbReference type="NCBI Taxonomy" id="477690"/>
    <lineage>
        <taxon>Bacteria</taxon>
        <taxon>Pseudomonadati</taxon>
        <taxon>Bacteroidota</taxon>
        <taxon>Flavobacteriia</taxon>
        <taxon>Flavobacteriales</taxon>
        <taxon>Crocinitomicaceae</taxon>
        <taxon>Lishizhenia</taxon>
    </lineage>
</organism>
<dbReference type="STRING" id="477690.SAMN05216474_1865"/>